<feature type="compositionally biased region" description="Polar residues" evidence="1">
    <location>
        <begin position="854"/>
        <end position="867"/>
    </location>
</feature>
<evidence type="ECO:0000313" key="2">
    <source>
        <dbReference type="EMBL" id="GIQ82822.1"/>
    </source>
</evidence>
<comment type="caution">
    <text evidence="2">The sequence shown here is derived from an EMBL/GenBank/DDBJ whole genome shotgun (WGS) entry which is preliminary data.</text>
</comment>
<dbReference type="InterPro" id="IPR036322">
    <property type="entry name" value="WD40_repeat_dom_sf"/>
</dbReference>
<feature type="compositionally biased region" description="Acidic residues" evidence="1">
    <location>
        <begin position="353"/>
        <end position="363"/>
    </location>
</feature>
<feature type="region of interest" description="Disordered" evidence="1">
    <location>
        <begin position="827"/>
        <end position="876"/>
    </location>
</feature>
<sequence length="1396" mass="145330">MKGEQQGGKEKREGCSPSDTDRDRDVPSGAGGVASSPIPHLERHLEGLEGVSLGARESGTAEVEQRDSPMGGDTHTLVEEVGRERERAGEGETGVRATGATRAVLYDGLFRATTHSSPSDECPQAARAALPFLVSLATEAPLSVFMDTLAHMLRINMSHSLFSHALRDMFTSVTPTAWDTAGILRTAGTSAVLCGIVRVMADPPTHVIGNASLSPTLLLLVVYNLLSSVSHERAGLILLRAMYDTGVGPDLNTQYIRSLSPSQHFDERELCQAAEAAQCRYGAVDTAGRVEPVPTEGERVERVNDVWTGVVLDPCVIEWLYQSLGVERGVAAPPPSASVFADREGEGEKVAVETEDPSPDVDSSDSPSFSTESTEVTVTPSSEGVELCPASESPPSAPMSTPSPTVPPSPAPSASGTDPAATSSLTTRLRLIAERGFTLNPSIHSIRSKQLSGRERARAKYYGMVADTSEDESGGLTMPTAVMKGSRPMCNAPKKIAEIAAEGMAKGVPAERVAKDGDTWAWGETPDVATTTTEVTATPAAPPVTGGADDADVPPGLGQAVVSPTETVGEVDADGEAEADVPPGLGVSTEAVSAPVPTPLSTGVVSDADALTEREREDNKAADAEPAALLTESAGMDTSSSPDVCDVAEGGVSGEVGETEKVEPETVCSTETEAVRETAPITEGVETAVPSLPTHAGTEAGSVPGTQGAETIPVQAETTPSTDTSPIATMCPSGPEAVSDEMGDQYTDDSLLDLPCVASDDEEELLENARAALQDTALESIPIRRSTHMGPGSTCTPVTTTPLSATDLSIVHESDMQYRTRRLHQALKKQAETNVGRERGSGRGRAPRREEWAWSNQGQSSAGTPSARTPVCQPPRAPLKTIMSEHVLFRDTPFHPALIGGAGAAQQSWLVAPSTSSAICISGGTVFHQKAALPTQNSTPGTLPAPRLSRLPTPLSSMTPSVLSGHVVTHPPLPHPSGKAMPYGTGTTSMYSVVGGPLREKGKGHGGSSSRCGLVVYQSHSGSDTPPSDTTGAAGSTPPGMDVLGQHIMPDTQALTAVAPLSPSGIQGEGMVYAVAGGIQRTRVVKSGRGRGSNRRDRHPRQGRGQGTVSSTVSCGVSYLSFGADGSEASTPMQTALSGKTPLPDAATALCPLGDTLPHCTVATLRNGGVAVLDRRVTSGPVLYFGAHKGVATCCHGVPSQSGSFITGGSDGRVCLFDIRQTQTGDLNPYPLGSMLVGEGCQTGLGPLCITSAVPMLPSDPVHAQGGLDAYQGRPFSIPPDPIGLALLKGVNVLISAVRSQRVPPPEAEDQPPSTPTASKDSGLGPLETTNVLYRGVFRSHIAQTMLEPDFVLPHLSLHSVVGDPNVCIVRSDMPVMYTWPRTERGYITSLRNPYL</sequence>
<feature type="region of interest" description="Disordered" evidence="1">
    <location>
        <begin position="1"/>
        <end position="75"/>
    </location>
</feature>
<feature type="compositionally biased region" description="Low complexity" evidence="1">
    <location>
        <begin position="364"/>
        <end position="403"/>
    </location>
</feature>
<name>A0A9K3CUP6_9EUKA</name>
<feature type="region of interest" description="Disordered" evidence="1">
    <location>
        <begin position="331"/>
        <end position="423"/>
    </location>
</feature>
<proteinExistence type="predicted"/>
<feature type="compositionally biased region" description="Low complexity" evidence="1">
    <location>
        <begin position="412"/>
        <end position="423"/>
    </location>
</feature>
<feature type="compositionally biased region" description="Basic residues" evidence="1">
    <location>
        <begin position="1083"/>
        <end position="1102"/>
    </location>
</feature>
<accession>A0A9K3CUP6</accession>
<dbReference type="Proteomes" id="UP000265618">
    <property type="component" value="Unassembled WGS sequence"/>
</dbReference>
<keyword evidence="3" id="KW-1185">Reference proteome</keyword>
<reference evidence="2 3" key="1">
    <citation type="journal article" date="2018" name="PLoS ONE">
        <title>The draft genome of Kipferlia bialata reveals reductive genome evolution in fornicate parasites.</title>
        <authorList>
            <person name="Tanifuji G."/>
            <person name="Takabayashi S."/>
            <person name="Kume K."/>
            <person name="Takagi M."/>
            <person name="Nakayama T."/>
            <person name="Kamikawa R."/>
            <person name="Inagaki Y."/>
            <person name="Hashimoto T."/>
        </authorList>
    </citation>
    <scope>NUCLEOTIDE SEQUENCE [LARGE SCALE GENOMIC DNA]</scope>
    <source>
        <strain evidence="2">NY0173</strain>
    </source>
</reference>
<feature type="region of interest" description="Disordered" evidence="1">
    <location>
        <begin position="576"/>
        <end position="603"/>
    </location>
</feature>
<feature type="compositionally biased region" description="Polar residues" evidence="1">
    <location>
        <begin position="1018"/>
        <end position="1034"/>
    </location>
</feature>
<dbReference type="OrthoDB" id="427795at2759"/>
<organism evidence="2 3">
    <name type="scientific">Kipferlia bialata</name>
    <dbReference type="NCBI Taxonomy" id="797122"/>
    <lineage>
        <taxon>Eukaryota</taxon>
        <taxon>Metamonada</taxon>
        <taxon>Carpediemonas-like organisms</taxon>
        <taxon>Kipferlia</taxon>
    </lineage>
</organism>
<gene>
    <name evidence="2" type="ORF">KIPB_004031</name>
</gene>
<dbReference type="EMBL" id="BDIP01000826">
    <property type="protein sequence ID" value="GIQ82822.1"/>
    <property type="molecule type" value="Genomic_DNA"/>
</dbReference>
<evidence type="ECO:0000313" key="3">
    <source>
        <dbReference type="Proteomes" id="UP000265618"/>
    </source>
</evidence>
<protein>
    <submittedName>
        <fullName evidence="2">Uncharacterized protein</fullName>
    </submittedName>
</protein>
<feature type="region of interest" description="Disordered" evidence="1">
    <location>
        <begin position="1083"/>
        <end position="1110"/>
    </location>
</feature>
<feature type="compositionally biased region" description="Basic and acidic residues" evidence="1">
    <location>
        <begin position="1"/>
        <end position="26"/>
    </location>
</feature>
<dbReference type="Gene3D" id="2.130.10.10">
    <property type="entry name" value="YVTN repeat-like/Quinoprotein amine dehydrogenase"/>
    <property type="match status" value="1"/>
</dbReference>
<feature type="region of interest" description="Disordered" evidence="1">
    <location>
        <begin position="997"/>
        <end position="1041"/>
    </location>
</feature>
<dbReference type="SUPFAM" id="SSF50978">
    <property type="entry name" value="WD40 repeat-like"/>
    <property type="match status" value="1"/>
</dbReference>
<feature type="compositionally biased region" description="Basic and acidic residues" evidence="1">
    <location>
        <begin position="341"/>
        <end position="352"/>
    </location>
</feature>
<feature type="compositionally biased region" description="Basic and acidic residues" evidence="1">
    <location>
        <begin position="829"/>
        <end position="852"/>
    </location>
</feature>
<dbReference type="InterPro" id="IPR015943">
    <property type="entry name" value="WD40/YVTN_repeat-like_dom_sf"/>
</dbReference>
<evidence type="ECO:0000256" key="1">
    <source>
        <dbReference type="SAM" id="MobiDB-lite"/>
    </source>
</evidence>
<feature type="region of interest" description="Disordered" evidence="1">
    <location>
        <begin position="1301"/>
        <end position="1326"/>
    </location>
</feature>